<dbReference type="Pfam" id="PF20431">
    <property type="entry name" value="E_motif"/>
    <property type="match status" value="1"/>
</dbReference>
<dbReference type="GO" id="GO:0009451">
    <property type="term" value="P:RNA modification"/>
    <property type="evidence" value="ECO:0007669"/>
    <property type="project" value="InterPro"/>
</dbReference>
<dbReference type="FunFam" id="1.25.40.10:FF:001093">
    <property type="entry name" value="Pentatricopeptide repeat-containing protein At2g34400"/>
    <property type="match status" value="1"/>
</dbReference>
<keyword evidence="1" id="KW-0677">Repeat</keyword>
<sequence length="921" mass="101645">MLLFGLPNTENGWEIDLVMGLYIGTSCITIRFRRFSSSFSLPIILRGRRQIIYYYLNNNLHFSAASACREPIVSEDLCVRVLSSCNSGSFKEGLCVHSPVVKLGLQDHLLLNNLLISLYSKCSNDAVPDRGARHLFDAMRHRDVVSWTANISAHTSVGDHKEALRLFKLMESSGCQPNEFTFASALRSCSSLRDLDWGIRLHAKILKCGLEPNPVLGSGLMNLYSKCGEVDAAFEIFATTTMHNGGGDTISWTTMISAFVQAGDSAGALRLYTSMIESGIHPNEFTFTKLVTASVSLGSYCAEMVHAHVILWGAKLNLVLKTALVDRYTKLGRMEDALLVSRSTHESDVMLLTSLISGYTRISDPKNAVAMFLGMEAWGVTPNSFTYAAVLSACSMIPDLRVGAQIHCRVMKAGLECDVSVGNALIDMYTKCSPYAKDAVLSFDEIISPNVVSWTSLIAGLSRHGLDQDAYMAFTGMRAAGIGPNNSFTLSTILKACGSIEESRRIHAYLLKIWNSGVDDDTRIVGNSLVDAYARMQSIDDAWLVIDTMMPRRDAITYTSMATALNQMGFYESALGVIKRMSDDDSVKMDGFSISSFLSSSASLTAMEPGKQLHCHSVKSGLDLHISVSNGLIDLYAKCGGVEDARRVFSMIPRPNVVSWNGLISGLASNGLFKDALSSFEDMRIAGVQPDNITFLLVIYACSHGGLVDLGVHYFDSISKVYGMAPLYDHYVCLVDLLGRGGRLEDAIGQIEGMPFPPDALIYKTLLSSCKVHKNLVLGEHVANHAMELDPYDPAIYVLLAGIYDDAGKSSHSKQTWQMMMERRLRKVPGQSWIEIRNRVYVFTSGDLSNPQIDEIHKKIMSLEEDRHYAEVNPVGHSSQYCQTRKTFGQSKWTTNKNFNKFLKTMNTITPEFICTDDQEQ</sequence>
<accession>A0AAV9FDH6</accession>
<dbReference type="PANTHER" id="PTHR47926:SF471">
    <property type="entry name" value="DYW DOMAIN-CONTAINING PROTEIN"/>
    <property type="match status" value="1"/>
</dbReference>
<dbReference type="PANTHER" id="PTHR47926">
    <property type="entry name" value="PENTATRICOPEPTIDE REPEAT-CONTAINING PROTEIN"/>
    <property type="match status" value="1"/>
</dbReference>
<dbReference type="PROSITE" id="PS51375">
    <property type="entry name" value="PPR"/>
    <property type="match status" value="6"/>
</dbReference>
<feature type="repeat" description="PPR" evidence="2">
    <location>
        <begin position="248"/>
        <end position="282"/>
    </location>
</feature>
<dbReference type="Proteomes" id="UP001180020">
    <property type="component" value="Unassembled WGS sequence"/>
</dbReference>
<dbReference type="Pfam" id="PF13041">
    <property type="entry name" value="PPR_2"/>
    <property type="match status" value="4"/>
</dbReference>
<feature type="repeat" description="PPR" evidence="2">
    <location>
        <begin position="178"/>
        <end position="212"/>
    </location>
</feature>
<dbReference type="InterPro" id="IPR002885">
    <property type="entry name" value="PPR_rpt"/>
</dbReference>
<feature type="repeat" description="PPR" evidence="2">
    <location>
        <begin position="348"/>
        <end position="382"/>
    </location>
</feature>
<evidence type="ECO:0000256" key="1">
    <source>
        <dbReference type="ARBA" id="ARBA00022737"/>
    </source>
</evidence>
<reference evidence="3" key="2">
    <citation type="submission" date="2023-06" db="EMBL/GenBank/DDBJ databases">
        <authorList>
            <person name="Ma L."/>
            <person name="Liu K.-W."/>
            <person name="Li Z."/>
            <person name="Hsiao Y.-Y."/>
            <person name="Qi Y."/>
            <person name="Fu T."/>
            <person name="Tang G."/>
            <person name="Zhang D."/>
            <person name="Sun W.-H."/>
            <person name="Liu D.-K."/>
            <person name="Li Y."/>
            <person name="Chen G.-Z."/>
            <person name="Liu X.-D."/>
            <person name="Liao X.-Y."/>
            <person name="Jiang Y.-T."/>
            <person name="Yu X."/>
            <person name="Hao Y."/>
            <person name="Huang J."/>
            <person name="Zhao X.-W."/>
            <person name="Ke S."/>
            <person name="Chen Y.-Y."/>
            <person name="Wu W.-L."/>
            <person name="Hsu J.-L."/>
            <person name="Lin Y.-F."/>
            <person name="Huang M.-D."/>
            <person name="Li C.-Y."/>
            <person name="Huang L."/>
            <person name="Wang Z.-W."/>
            <person name="Zhao X."/>
            <person name="Zhong W.-Y."/>
            <person name="Peng D.-H."/>
            <person name="Ahmad S."/>
            <person name="Lan S."/>
            <person name="Zhang J.-S."/>
            <person name="Tsai W.-C."/>
            <person name="Van De Peer Y."/>
            <person name="Liu Z.-J."/>
        </authorList>
    </citation>
    <scope>NUCLEOTIDE SEQUENCE</scope>
    <source>
        <strain evidence="3">CP</strain>
        <tissue evidence="3">Leaves</tissue>
    </source>
</reference>
<dbReference type="Pfam" id="PF01535">
    <property type="entry name" value="PPR"/>
    <property type="match status" value="4"/>
</dbReference>
<dbReference type="NCBIfam" id="TIGR00756">
    <property type="entry name" value="PPR"/>
    <property type="match status" value="4"/>
</dbReference>
<dbReference type="AlphaFoldDB" id="A0AAV9FDH6"/>
<feature type="repeat" description="PPR" evidence="2">
    <location>
        <begin position="143"/>
        <end position="177"/>
    </location>
</feature>
<dbReference type="FunFam" id="1.25.40.10:FF:000381">
    <property type="entry name" value="Pentatricopeptide repeat-containing protein"/>
    <property type="match status" value="1"/>
</dbReference>
<dbReference type="EMBL" id="JAUJYO010000002">
    <property type="protein sequence ID" value="KAK1323757.1"/>
    <property type="molecule type" value="Genomic_DNA"/>
</dbReference>
<reference evidence="3" key="1">
    <citation type="journal article" date="2023" name="Nat. Commun.">
        <title>Diploid and tetraploid genomes of Acorus and the evolution of monocots.</title>
        <authorList>
            <person name="Ma L."/>
            <person name="Liu K.W."/>
            <person name="Li Z."/>
            <person name="Hsiao Y.Y."/>
            <person name="Qi Y."/>
            <person name="Fu T."/>
            <person name="Tang G.D."/>
            <person name="Zhang D."/>
            <person name="Sun W.H."/>
            <person name="Liu D.K."/>
            <person name="Li Y."/>
            <person name="Chen G.Z."/>
            <person name="Liu X.D."/>
            <person name="Liao X.Y."/>
            <person name="Jiang Y.T."/>
            <person name="Yu X."/>
            <person name="Hao Y."/>
            <person name="Huang J."/>
            <person name="Zhao X.W."/>
            <person name="Ke S."/>
            <person name="Chen Y.Y."/>
            <person name="Wu W.L."/>
            <person name="Hsu J.L."/>
            <person name="Lin Y.F."/>
            <person name="Huang M.D."/>
            <person name="Li C.Y."/>
            <person name="Huang L."/>
            <person name="Wang Z.W."/>
            <person name="Zhao X."/>
            <person name="Zhong W.Y."/>
            <person name="Peng D.H."/>
            <person name="Ahmad S."/>
            <person name="Lan S."/>
            <person name="Zhang J.S."/>
            <person name="Tsai W.C."/>
            <person name="Van de Peer Y."/>
            <person name="Liu Z.J."/>
        </authorList>
    </citation>
    <scope>NUCLEOTIDE SEQUENCE</scope>
    <source>
        <strain evidence="3">CP</strain>
    </source>
</reference>
<evidence type="ECO:0000313" key="3">
    <source>
        <dbReference type="EMBL" id="KAK1323757.1"/>
    </source>
</evidence>
<organism evidence="3 4">
    <name type="scientific">Acorus calamus</name>
    <name type="common">Sweet flag</name>
    <dbReference type="NCBI Taxonomy" id="4465"/>
    <lineage>
        <taxon>Eukaryota</taxon>
        <taxon>Viridiplantae</taxon>
        <taxon>Streptophyta</taxon>
        <taxon>Embryophyta</taxon>
        <taxon>Tracheophyta</taxon>
        <taxon>Spermatophyta</taxon>
        <taxon>Magnoliopsida</taxon>
        <taxon>Liliopsida</taxon>
        <taxon>Acoraceae</taxon>
        <taxon>Acorus</taxon>
    </lineage>
</organism>
<gene>
    <name evidence="3" type="primary">PCMP-H31</name>
    <name evidence="3" type="ORF">QJS10_CPA02g01622</name>
</gene>
<keyword evidence="4" id="KW-1185">Reference proteome</keyword>
<feature type="repeat" description="PPR" evidence="2">
    <location>
        <begin position="656"/>
        <end position="690"/>
    </location>
</feature>
<dbReference type="InterPro" id="IPR046848">
    <property type="entry name" value="E_motif"/>
</dbReference>
<evidence type="ECO:0000313" key="4">
    <source>
        <dbReference type="Proteomes" id="UP001180020"/>
    </source>
</evidence>
<feature type="repeat" description="PPR" evidence="2">
    <location>
        <begin position="450"/>
        <end position="484"/>
    </location>
</feature>
<proteinExistence type="predicted"/>
<dbReference type="InterPro" id="IPR011990">
    <property type="entry name" value="TPR-like_helical_dom_sf"/>
</dbReference>
<dbReference type="FunFam" id="1.25.40.10:FF:000285">
    <property type="entry name" value="Pentatricopeptide repeat-containing protein, chloroplastic"/>
    <property type="match status" value="1"/>
</dbReference>
<dbReference type="Gene3D" id="1.25.40.10">
    <property type="entry name" value="Tetratricopeptide repeat domain"/>
    <property type="match status" value="5"/>
</dbReference>
<comment type="caution">
    <text evidence="3">The sequence shown here is derived from an EMBL/GenBank/DDBJ whole genome shotgun (WGS) entry which is preliminary data.</text>
</comment>
<evidence type="ECO:0000256" key="2">
    <source>
        <dbReference type="PROSITE-ProRule" id="PRU00708"/>
    </source>
</evidence>
<dbReference type="GO" id="GO:0003723">
    <property type="term" value="F:RNA binding"/>
    <property type="evidence" value="ECO:0007669"/>
    <property type="project" value="InterPro"/>
</dbReference>
<dbReference type="InterPro" id="IPR046960">
    <property type="entry name" value="PPR_At4g14850-like_plant"/>
</dbReference>
<protein>
    <submittedName>
        <fullName evidence="3">Pentatricopeptide repeat-containing protein</fullName>
    </submittedName>
</protein>
<name>A0AAV9FDH6_ACOCL</name>